<keyword evidence="5 10" id="KW-0808">Transferase</keyword>
<comment type="caution">
    <text evidence="13">The sequence shown here is derived from an EMBL/GenBank/DDBJ whole genome shotgun (WGS) entry which is preliminary data.</text>
</comment>
<evidence type="ECO:0000256" key="1">
    <source>
        <dbReference type="ARBA" id="ARBA00004127"/>
    </source>
</evidence>
<feature type="domain" description="Protein O-mannosyl-transferase C-terminal four TM" evidence="12">
    <location>
        <begin position="263"/>
        <end position="449"/>
    </location>
</feature>
<keyword evidence="8 10" id="KW-0472">Membrane</keyword>
<dbReference type="InterPro" id="IPR032421">
    <property type="entry name" value="PMT_4TMC"/>
</dbReference>
<dbReference type="InterPro" id="IPR027005">
    <property type="entry name" value="PMT-like"/>
</dbReference>
<protein>
    <recommendedName>
        <fullName evidence="9 10">Polyprenol-phosphate-mannose--protein mannosyltransferase</fullName>
        <ecNumber evidence="10">2.4.1.-</ecNumber>
    </recommendedName>
</protein>
<organism evidence="13 14">
    <name type="scientific">Pannus brasiliensis CCIBt3594</name>
    <dbReference type="NCBI Taxonomy" id="1427578"/>
    <lineage>
        <taxon>Bacteria</taxon>
        <taxon>Bacillati</taxon>
        <taxon>Cyanobacteriota</taxon>
        <taxon>Cyanophyceae</taxon>
        <taxon>Oscillatoriophycideae</taxon>
        <taxon>Chroococcales</taxon>
        <taxon>Microcystaceae</taxon>
        <taxon>Pannus</taxon>
    </lineage>
</organism>
<dbReference type="Pfam" id="PF16192">
    <property type="entry name" value="PMT_4TMC"/>
    <property type="match status" value="1"/>
</dbReference>
<keyword evidence="7 10" id="KW-1133">Transmembrane helix</keyword>
<feature type="transmembrane region" description="Helical" evidence="10">
    <location>
        <begin position="353"/>
        <end position="373"/>
    </location>
</feature>
<feature type="domain" description="ArnT-like N-terminal" evidence="11">
    <location>
        <begin position="19"/>
        <end position="256"/>
    </location>
</feature>
<feature type="transmembrane region" description="Helical" evidence="10">
    <location>
        <begin position="323"/>
        <end position="341"/>
    </location>
</feature>
<dbReference type="PANTHER" id="PTHR10050">
    <property type="entry name" value="DOLICHYL-PHOSPHATE-MANNOSE--PROTEIN MANNOSYLTRANSFERASE"/>
    <property type="match status" value="1"/>
</dbReference>
<keyword evidence="14" id="KW-1185">Reference proteome</keyword>
<sequence>MNFLEINSDRKFQLSLIGIFIFSVLLRFWDLSQFNTLVFDEVYYAKYANDYLIGKEFFQSHPPLSQYLIAFGIWIGSHFPASPDTINTLTGSARSTLSYRWLNALTGSFIPLVFGAIAYQLTLRRSTCIIASLLAALDGLFLVESRYALNNIYLILFGLLGQLFFLISLRKTRKLNWLLLAGVFLGLSASIKWNGLGFLLGIFLLIGIARLGKRFFPRYFTDELWTKTANINIVYIPLALVFVPALVYSLLWIPHLILIPQYNFIQVHREIWSFHQRIKGNTPDVHPYCSPWYSWLIMWRPVAYYYAGNSRITYDVHAMANPILLILSTGSIAFFLLRSLFARVWRYRDHFNSFLAVYFLGNYLANLLPWLKISRCTFFYHYMASYSFAILSLAWVLSESWRSSSAIDRMAARVSIVLILLAFFYWLPVYLGWPLSSDDFHRRMIFPSWI</sequence>
<dbReference type="GO" id="GO:0004169">
    <property type="term" value="F:dolichyl-phosphate-mannose-protein mannosyltransferase activity"/>
    <property type="evidence" value="ECO:0007669"/>
    <property type="project" value="UniProtKB-UniRule"/>
</dbReference>
<dbReference type="InterPro" id="IPR003342">
    <property type="entry name" value="ArnT-like_N"/>
</dbReference>
<evidence type="ECO:0000256" key="2">
    <source>
        <dbReference type="ARBA" id="ARBA00004922"/>
    </source>
</evidence>
<dbReference type="EMBL" id="JBAFSM010000032">
    <property type="protein sequence ID" value="MEG3438628.1"/>
    <property type="molecule type" value="Genomic_DNA"/>
</dbReference>
<evidence type="ECO:0000256" key="4">
    <source>
        <dbReference type="ARBA" id="ARBA00022676"/>
    </source>
</evidence>
<accession>A0AAW9QNH1</accession>
<dbReference type="GO" id="GO:0012505">
    <property type="term" value="C:endomembrane system"/>
    <property type="evidence" value="ECO:0007669"/>
    <property type="project" value="UniProtKB-SubCell"/>
</dbReference>
<comment type="similarity">
    <text evidence="3 10">Belongs to the glycosyltransferase 39 family.</text>
</comment>
<dbReference type="GO" id="GO:0005886">
    <property type="term" value="C:plasma membrane"/>
    <property type="evidence" value="ECO:0007669"/>
    <property type="project" value="UniProtKB-SubCell"/>
</dbReference>
<dbReference type="PANTHER" id="PTHR10050:SF46">
    <property type="entry name" value="PROTEIN O-MANNOSYL-TRANSFERASE 2"/>
    <property type="match status" value="1"/>
</dbReference>
<comment type="subcellular location">
    <subcellularLocation>
        <location evidence="10">Cell membrane</location>
    </subcellularLocation>
    <subcellularLocation>
        <location evidence="1">Endomembrane system</location>
        <topology evidence="1">Multi-pass membrane protein</topology>
    </subcellularLocation>
</comment>
<dbReference type="AlphaFoldDB" id="A0AAW9QNH1"/>
<keyword evidence="4 10" id="KW-0328">Glycosyltransferase</keyword>
<gene>
    <name evidence="13" type="ORF">V0288_15960</name>
</gene>
<feature type="transmembrane region" description="Helical" evidence="10">
    <location>
        <begin position="12"/>
        <end position="29"/>
    </location>
</feature>
<feature type="transmembrane region" description="Helical" evidence="10">
    <location>
        <begin position="379"/>
        <end position="398"/>
    </location>
</feature>
<dbReference type="Proteomes" id="UP001328733">
    <property type="component" value="Unassembled WGS sequence"/>
</dbReference>
<feature type="transmembrane region" description="Helical" evidence="10">
    <location>
        <begin position="233"/>
        <end position="253"/>
    </location>
</feature>
<evidence type="ECO:0000256" key="10">
    <source>
        <dbReference type="RuleBase" id="RU367007"/>
    </source>
</evidence>
<feature type="transmembrane region" description="Helical" evidence="10">
    <location>
        <begin position="410"/>
        <end position="433"/>
    </location>
</feature>
<feature type="transmembrane region" description="Helical" evidence="10">
    <location>
        <begin position="197"/>
        <end position="212"/>
    </location>
</feature>
<evidence type="ECO:0000256" key="7">
    <source>
        <dbReference type="ARBA" id="ARBA00022989"/>
    </source>
</evidence>
<evidence type="ECO:0000313" key="14">
    <source>
        <dbReference type="Proteomes" id="UP001328733"/>
    </source>
</evidence>
<evidence type="ECO:0000259" key="11">
    <source>
        <dbReference type="Pfam" id="PF02366"/>
    </source>
</evidence>
<evidence type="ECO:0000313" key="13">
    <source>
        <dbReference type="EMBL" id="MEG3438628.1"/>
    </source>
</evidence>
<comment type="pathway">
    <text evidence="2 10">Protein modification; protein glycosylation.</text>
</comment>
<feature type="transmembrane region" description="Helical" evidence="10">
    <location>
        <begin position="101"/>
        <end position="119"/>
    </location>
</feature>
<reference evidence="13 14" key="1">
    <citation type="submission" date="2024-01" db="EMBL/GenBank/DDBJ databases">
        <title>Genomic insights into the taxonomy and metabolism of the cyanobacterium Pannus brasiliensis CCIBt3594.</title>
        <authorList>
            <person name="Machado M."/>
            <person name="Botero N.B."/>
            <person name="Andreote A.P.D."/>
            <person name="Feitosa A.M.T."/>
            <person name="Popin R."/>
            <person name="Sivonen K."/>
            <person name="Fiore M.F."/>
        </authorList>
    </citation>
    <scope>NUCLEOTIDE SEQUENCE [LARGE SCALE GENOMIC DNA]</scope>
    <source>
        <strain evidence="13 14">CCIBt3594</strain>
    </source>
</reference>
<evidence type="ECO:0000256" key="5">
    <source>
        <dbReference type="ARBA" id="ARBA00022679"/>
    </source>
</evidence>
<evidence type="ECO:0000259" key="12">
    <source>
        <dbReference type="Pfam" id="PF16192"/>
    </source>
</evidence>
<evidence type="ECO:0000256" key="6">
    <source>
        <dbReference type="ARBA" id="ARBA00022692"/>
    </source>
</evidence>
<comment type="function">
    <text evidence="10">Protein O-mannosyltransferase that catalyzes the transfer of a single mannose residue from a polyprenol phospho-mannosyl lipidic donor to the hydroxyl group of selected serine and threonine residues in acceptor proteins.</text>
</comment>
<keyword evidence="6 10" id="KW-0812">Transmembrane</keyword>
<feature type="transmembrane region" description="Helical" evidence="10">
    <location>
        <begin position="149"/>
        <end position="168"/>
    </location>
</feature>
<dbReference type="Pfam" id="PF02366">
    <property type="entry name" value="PMT"/>
    <property type="match status" value="1"/>
</dbReference>
<keyword evidence="10" id="KW-1003">Cell membrane</keyword>
<evidence type="ECO:0000256" key="8">
    <source>
        <dbReference type="ARBA" id="ARBA00023136"/>
    </source>
</evidence>
<proteinExistence type="inferred from homology"/>
<name>A0AAW9QNH1_9CHRO</name>
<evidence type="ECO:0000256" key="3">
    <source>
        <dbReference type="ARBA" id="ARBA00007222"/>
    </source>
</evidence>
<evidence type="ECO:0000256" key="9">
    <source>
        <dbReference type="ARBA" id="ARBA00093617"/>
    </source>
</evidence>
<dbReference type="EC" id="2.4.1.-" evidence="10"/>